<name>A0AAU9IWN6_9CILI</name>
<feature type="domain" description="C2H2-type" evidence="8">
    <location>
        <begin position="80"/>
        <end position="108"/>
    </location>
</feature>
<keyword evidence="4 7" id="KW-0863">Zinc-finger</keyword>
<evidence type="ECO:0000256" key="4">
    <source>
        <dbReference type="ARBA" id="ARBA00022771"/>
    </source>
</evidence>
<dbReference type="SUPFAM" id="SSF57667">
    <property type="entry name" value="beta-beta-alpha zinc fingers"/>
    <property type="match status" value="1"/>
</dbReference>
<dbReference type="GO" id="GO:0005634">
    <property type="term" value="C:nucleus"/>
    <property type="evidence" value="ECO:0007669"/>
    <property type="project" value="UniProtKB-SubCell"/>
</dbReference>
<accession>A0AAU9IWN6</accession>
<evidence type="ECO:0000256" key="1">
    <source>
        <dbReference type="ARBA" id="ARBA00004123"/>
    </source>
</evidence>
<organism evidence="9 10">
    <name type="scientific">Blepharisma stoltei</name>
    <dbReference type="NCBI Taxonomy" id="1481888"/>
    <lineage>
        <taxon>Eukaryota</taxon>
        <taxon>Sar</taxon>
        <taxon>Alveolata</taxon>
        <taxon>Ciliophora</taxon>
        <taxon>Postciliodesmatophora</taxon>
        <taxon>Heterotrichea</taxon>
        <taxon>Heterotrichida</taxon>
        <taxon>Blepharismidae</taxon>
        <taxon>Blepharisma</taxon>
    </lineage>
</organism>
<comment type="caution">
    <text evidence="9">The sequence shown here is derived from an EMBL/GenBank/DDBJ whole genome shotgun (WGS) entry which is preliminary data.</text>
</comment>
<sequence>MEPIIINMIASNELPHPRCLNTECILLKYKCNQCSHCFSSLEDLSTHQIVTSKVIQIPKQTDLEEYSDDKTYYKSLQYTFNCATCLKSFDSEKGLRQHVGKKHPRKSKNMVCETCGKGFYHKYALEFHIKQVHDKVTRSECKNCGKTFYNKYILIKHMNKCGTSNNQL</sequence>
<dbReference type="GO" id="GO:0000978">
    <property type="term" value="F:RNA polymerase II cis-regulatory region sequence-specific DNA binding"/>
    <property type="evidence" value="ECO:0007669"/>
    <property type="project" value="TreeGrafter"/>
</dbReference>
<dbReference type="InterPro" id="IPR036236">
    <property type="entry name" value="Znf_C2H2_sf"/>
</dbReference>
<keyword evidence="3" id="KW-0677">Repeat</keyword>
<protein>
    <recommendedName>
        <fullName evidence="8">C2H2-type domain-containing protein</fullName>
    </recommendedName>
</protein>
<gene>
    <name evidence="9" type="ORF">BSTOLATCC_MIC20597</name>
</gene>
<dbReference type="Pfam" id="PF00096">
    <property type="entry name" value="zf-C2H2"/>
    <property type="match status" value="2"/>
</dbReference>
<dbReference type="Proteomes" id="UP001162131">
    <property type="component" value="Unassembled WGS sequence"/>
</dbReference>
<feature type="domain" description="C2H2-type" evidence="8">
    <location>
        <begin position="29"/>
        <end position="48"/>
    </location>
</feature>
<evidence type="ECO:0000256" key="7">
    <source>
        <dbReference type="PROSITE-ProRule" id="PRU00042"/>
    </source>
</evidence>
<evidence type="ECO:0000256" key="6">
    <source>
        <dbReference type="ARBA" id="ARBA00023242"/>
    </source>
</evidence>
<dbReference type="PANTHER" id="PTHR24376:SF235">
    <property type="entry name" value="C2H2-TYPE DOMAIN-CONTAINING PROTEIN"/>
    <property type="match status" value="1"/>
</dbReference>
<keyword evidence="6" id="KW-0539">Nucleus</keyword>
<feature type="domain" description="C2H2-type" evidence="8">
    <location>
        <begin position="110"/>
        <end position="133"/>
    </location>
</feature>
<reference evidence="9" key="1">
    <citation type="submission" date="2021-09" db="EMBL/GenBank/DDBJ databases">
        <authorList>
            <consortium name="AG Swart"/>
            <person name="Singh M."/>
            <person name="Singh A."/>
            <person name="Seah K."/>
            <person name="Emmerich C."/>
        </authorList>
    </citation>
    <scope>NUCLEOTIDE SEQUENCE</scope>
    <source>
        <strain evidence="9">ATCC30299</strain>
    </source>
</reference>
<evidence type="ECO:0000256" key="2">
    <source>
        <dbReference type="ARBA" id="ARBA00022723"/>
    </source>
</evidence>
<evidence type="ECO:0000313" key="9">
    <source>
        <dbReference type="EMBL" id="CAG9318113.1"/>
    </source>
</evidence>
<dbReference type="AlphaFoldDB" id="A0AAU9IWN6"/>
<evidence type="ECO:0000256" key="5">
    <source>
        <dbReference type="ARBA" id="ARBA00022833"/>
    </source>
</evidence>
<feature type="domain" description="C2H2-type" evidence="8">
    <location>
        <begin position="139"/>
        <end position="167"/>
    </location>
</feature>
<dbReference type="InterPro" id="IPR013087">
    <property type="entry name" value="Znf_C2H2_type"/>
</dbReference>
<dbReference type="Pfam" id="PF13912">
    <property type="entry name" value="zf-C2H2_6"/>
    <property type="match status" value="1"/>
</dbReference>
<proteinExistence type="predicted"/>
<dbReference type="GO" id="GO:0008270">
    <property type="term" value="F:zinc ion binding"/>
    <property type="evidence" value="ECO:0007669"/>
    <property type="project" value="UniProtKB-KW"/>
</dbReference>
<keyword evidence="2" id="KW-0479">Metal-binding</keyword>
<dbReference type="PROSITE" id="PS00028">
    <property type="entry name" value="ZINC_FINGER_C2H2_1"/>
    <property type="match status" value="2"/>
</dbReference>
<dbReference type="Gene3D" id="3.30.160.60">
    <property type="entry name" value="Classic Zinc Finger"/>
    <property type="match status" value="2"/>
</dbReference>
<dbReference type="PANTHER" id="PTHR24376">
    <property type="entry name" value="ZINC FINGER PROTEIN"/>
    <property type="match status" value="1"/>
</dbReference>
<dbReference type="PROSITE" id="PS50157">
    <property type="entry name" value="ZINC_FINGER_C2H2_2"/>
    <property type="match status" value="4"/>
</dbReference>
<comment type="subcellular location">
    <subcellularLocation>
        <location evidence="1">Nucleus</location>
    </subcellularLocation>
</comment>
<evidence type="ECO:0000259" key="8">
    <source>
        <dbReference type="PROSITE" id="PS50157"/>
    </source>
</evidence>
<evidence type="ECO:0000313" key="10">
    <source>
        <dbReference type="Proteomes" id="UP001162131"/>
    </source>
</evidence>
<dbReference type="SMART" id="SM00355">
    <property type="entry name" value="ZnF_C2H2"/>
    <property type="match status" value="4"/>
</dbReference>
<keyword evidence="10" id="KW-1185">Reference proteome</keyword>
<evidence type="ECO:0000256" key="3">
    <source>
        <dbReference type="ARBA" id="ARBA00022737"/>
    </source>
</evidence>
<keyword evidence="5" id="KW-0862">Zinc</keyword>
<dbReference type="GO" id="GO:0001228">
    <property type="term" value="F:DNA-binding transcription activator activity, RNA polymerase II-specific"/>
    <property type="evidence" value="ECO:0007669"/>
    <property type="project" value="TreeGrafter"/>
</dbReference>
<dbReference type="EMBL" id="CAJZBQ010000020">
    <property type="protein sequence ID" value="CAG9318113.1"/>
    <property type="molecule type" value="Genomic_DNA"/>
</dbReference>